<dbReference type="Proteomes" id="UP000036987">
    <property type="component" value="Unassembled WGS sequence"/>
</dbReference>
<sequence length="150" mass="17027">MKFSENRNCKRIPQPVSTVQPIKMKMKIKIKIKVNVKKGDNAVVKPKLKSAQVEATKNEPEGNLNTSENNNMPENKITLEKKQPDKVLVEAKKMMTKLYEVEAMKKRKTILVSNPKELPKGGYVRPYTSVICKERQGHGVLGSFIKHPSK</sequence>
<reference evidence="3" key="1">
    <citation type="journal article" date="2016" name="Nature">
        <title>The genome of the seagrass Zostera marina reveals angiosperm adaptation to the sea.</title>
        <authorList>
            <person name="Olsen J.L."/>
            <person name="Rouze P."/>
            <person name="Verhelst B."/>
            <person name="Lin Y.-C."/>
            <person name="Bayer T."/>
            <person name="Collen J."/>
            <person name="Dattolo E."/>
            <person name="De Paoli E."/>
            <person name="Dittami S."/>
            <person name="Maumus F."/>
            <person name="Michel G."/>
            <person name="Kersting A."/>
            <person name="Lauritano C."/>
            <person name="Lohaus R."/>
            <person name="Toepel M."/>
            <person name="Tonon T."/>
            <person name="Vanneste K."/>
            <person name="Amirebrahimi M."/>
            <person name="Brakel J."/>
            <person name="Bostroem C."/>
            <person name="Chovatia M."/>
            <person name="Grimwood J."/>
            <person name="Jenkins J.W."/>
            <person name="Jueterbock A."/>
            <person name="Mraz A."/>
            <person name="Stam W.T."/>
            <person name="Tice H."/>
            <person name="Bornberg-Bauer E."/>
            <person name="Green P.J."/>
            <person name="Pearson G.A."/>
            <person name="Procaccini G."/>
            <person name="Duarte C.M."/>
            <person name="Schmutz J."/>
            <person name="Reusch T.B.H."/>
            <person name="Van de Peer Y."/>
        </authorList>
    </citation>
    <scope>NUCLEOTIDE SEQUENCE [LARGE SCALE GENOMIC DNA]</scope>
    <source>
        <strain evidence="3">cv. Finnish</strain>
    </source>
</reference>
<feature type="compositionally biased region" description="Polar residues" evidence="1">
    <location>
        <begin position="63"/>
        <end position="73"/>
    </location>
</feature>
<proteinExistence type="predicted"/>
<protein>
    <submittedName>
        <fullName evidence="2">Uncharacterized protein</fullName>
    </submittedName>
</protein>
<name>A0A0K9NTM6_ZOSMR</name>
<evidence type="ECO:0000256" key="1">
    <source>
        <dbReference type="SAM" id="MobiDB-lite"/>
    </source>
</evidence>
<evidence type="ECO:0000313" key="3">
    <source>
        <dbReference type="Proteomes" id="UP000036987"/>
    </source>
</evidence>
<evidence type="ECO:0000313" key="2">
    <source>
        <dbReference type="EMBL" id="KMZ59993.1"/>
    </source>
</evidence>
<dbReference type="EMBL" id="LFYR01001680">
    <property type="protein sequence ID" value="KMZ59993.1"/>
    <property type="molecule type" value="Genomic_DNA"/>
</dbReference>
<comment type="caution">
    <text evidence="2">The sequence shown here is derived from an EMBL/GenBank/DDBJ whole genome shotgun (WGS) entry which is preliminary data.</text>
</comment>
<accession>A0A0K9NTM6</accession>
<keyword evidence="3" id="KW-1185">Reference proteome</keyword>
<organism evidence="2 3">
    <name type="scientific">Zostera marina</name>
    <name type="common">Eelgrass</name>
    <dbReference type="NCBI Taxonomy" id="29655"/>
    <lineage>
        <taxon>Eukaryota</taxon>
        <taxon>Viridiplantae</taxon>
        <taxon>Streptophyta</taxon>
        <taxon>Embryophyta</taxon>
        <taxon>Tracheophyta</taxon>
        <taxon>Spermatophyta</taxon>
        <taxon>Magnoliopsida</taxon>
        <taxon>Liliopsida</taxon>
        <taxon>Zosteraceae</taxon>
        <taxon>Zostera</taxon>
    </lineage>
</organism>
<dbReference type="AlphaFoldDB" id="A0A0K9NTM6"/>
<gene>
    <name evidence="2" type="ORF">ZOSMA_62G00270</name>
</gene>
<feature type="region of interest" description="Disordered" evidence="1">
    <location>
        <begin position="47"/>
        <end position="81"/>
    </location>
</feature>